<feature type="transmembrane region" description="Helical" evidence="2">
    <location>
        <begin position="179"/>
        <end position="198"/>
    </location>
</feature>
<keyword evidence="5" id="KW-1185">Reference proteome</keyword>
<organism evidence="4 5">
    <name type="scientific">Vulcaniibacterium tengchongense</name>
    <dbReference type="NCBI Taxonomy" id="1273429"/>
    <lineage>
        <taxon>Bacteria</taxon>
        <taxon>Pseudomonadati</taxon>
        <taxon>Pseudomonadota</taxon>
        <taxon>Gammaproteobacteria</taxon>
        <taxon>Lysobacterales</taxon>
        <taxon>Lysobacteraceae</taxon>
        <taxon>Vulcaniibacterium</taxon>
    </lineage>
</organism>
<accession>A0A3N4VFD3</accession>
<dbReference type="SUPFAM" id="SSF52980">
    <property type="entry name" value="Restriction endonuclease-like"/>
    <property type="match status" value="1"/>
</dbReference>
<dbReference type="GO" id="GO:0003677">
    <property type="term" value="F:DNA binding"/>
    <property type="evidence" value="ECO:0007669"/>
    <property type="project" value="InterPro"/>
</dbReference>
<keyword evidence="2" id="KW-0812">Transmembrane</keyword>
<reference evidence="4 5" key="1">
    <citation type="submission" date="2018-11" db="EMBL/GenBank/DDBJ databases">
        <title>Genomic Encyclopedia of Type Strains, Phase IV (KMG-IV): sequencing the most valuable type-strain genomes for metagenomic binning, comparative biology and taxonomic classification.</title>
        <authorList>
            <person name="Goeker M."/>
        </authorList>
    </citation>
    <scope>NUCLEOTIDE SEQUENCE [LARGE SCALE GENOMIC DNA]</scope>
    <source>
        <strain evidence="4 5">DSM 25623</strain>
    </source>
</reference>
<protein>
    <submittedName>
        <fullName evidence="4">Restriction endonuclease</fullName>
    </submittedName>
</protein>
<dbReference type="AlphaFoldDB" id="A0A3N4VFD3"/>
<evidence type="ECO:0000259" key="3">
    <source>
        <dbReference type="Pfam" id="PF04471"/>
    </source>
</evidence>
<keyword evidence="4" id="KW-0255">Endonuclease</keyword>
<feature type="transmembrane region" description="Helical" evidence="2">
    <location>
        <begin position="6"/>
        <end position="26"/>
    </location>
</feature>
<dbReference type="RefSeq" id="WP_123769283.1">
    <property type="nucleotide sequence ID" value="NZ_RKQN01000001.1"/>
</dbReference>
<name>A0A3N4VFD3_9GAMM</name>
<feature type="compositionally biased region" description="Low complexity" evidence="1">
    <location>
        <begin position="207"/>
        <end position="225"/>
    </location>
</feature>
<proteinExistence type="predicted"/>
<gene>
    <name evidence="4" type="ORF">EDC50_0954</name>
</gene>
<dbReference type="Pfam" id="PF04471">
    <property type="entry name" value="Mrr_cat"/>
    <property type="match status" value="1"/>
</dbReference>
<keyword evidence="2" id="KW-1133">Transmembrane helix</keyword>
<dbReference type="GO" id="GO:0004519">
    <property type="term" value="F:endonuclease activity"/>
    <property type="evidence" value="ECO:0007669"/>
    <property type="project" value="UniProtKB-KW"/>
</dbReference>
<dbReference type="InterPro" id="IPR007560">
    <property type="entry name" value="Restrct_endonuc_IV_Mrr"/>
</dbReference>
<dbReference type="EMBL" id="RKQN01000001">
    <property type="protein sequence ID" value="RPE81756.1"/>
    <property type="molecule type" value="Genomic_DNA"/>
</dbReference>
<evidence type="ECO:0000256" key="2">
    <source>
        <dbReference type="SAM" id="Phobius"/>
    </source>
</evidence>
<keyword evidence="4" id="KW-0378">Hydrolase</keyword>
<dbReference type="Proteomes" id="UP000269708">
    <property type="component" value="Unassembled WGS sequence"/>
</dbReference>
<dbReference type="InterPro" id="IPR011335">
    <property type="entry name" value="Restrct_endonuc-II-like"/>
</dbReference>
<evidence type="ECO:0000256" key="1">
    <source>
        <dbReference type="SAM" id="MobiDB-lite"/>
    </source>
</evidence>
<feature type="region of interest" description="Disordered" evidence="1">
    <location>
        <begin position="207"/>
        <end position="245"/>
    </location>
</feature>
<keyword evidence="2" id="KW-0472">Membrane</keyword>
<comment type="caution">
    <text evidence="4">The sequence shown here is derived from an EMBL/GenBank/DDBJ whole genome shotgun (WGS) entry which is preliminary data.</text>
</comment>
<sequence>MSPGFSVSAALLAAVAGGVLATLYLWRVQRRRAETAAGLQALAGMRWRECARLVVEALQRRGFEPEPAGQTLEHPQQPKLRLRRGDELWLLACKQGDAGYTVDRAQVRALLDAVRHHGAAGGVLATPGRIDADARAAADGLQLYAGPALWDLLSPQLPAVLREDLTADARTRIRRAIGLAWVAAAGLGAAVGFAPMLLRGSPDAAPLAPAPRATRPSAPIAAAPAPAAPAPAAPPAGIAAAADPDRERRERAEVIRAVAAVPGVGRALWSTSSTLLIEQVADDGRDRVPEICAILGRYDALRASRLQLQPPPGSGARVRFLQCRSY</sequence>
<keyword evidence="4" id="KW-0540">Nuclease</keyword>
<evidence type="ECO:0000313" key="5">
    <source>
        <dbReference type="Proteomes" id="UP000269708"/>
    </source>
</evidence>
<dbReference type="GO" id="GO:0009307">
    <property type="term" value="P:DNA restriction-modification system"/>
    <property type="evidence" value="ECO:0007669"/>
    <property type="project" value="InterPro"/>
</dbReference>
<evidence type="ECO:0000313" key="4">
    <source>
        <dbReference type="EMBL" id="RPE81756.1"/>
    </source>
</evidence>
<feature type="domain" description="Restriction endonuclease type IV Mrr" evidence="3">
    <location>
        <begin position="43"/>
        <end position="152"/>
    </location>
</feature>